<keyword evidence="12 15" id="KW-1133">Transmembrane helix</keyword>
<evidence type="ECO:0000256" key="9">
    <source>
        <dbReference type="ARBA" id="ARBA00022741"/>
    </source>
</evidence>
<comment type="catalytic activity">
    <reaction evidence="1">
        <text>ATP + protein L-histidine = ADP + protein N-phospho-L-histidine.</text>
        <dbReference type="EC" id="2.7.13.3"/>
    </reaction>
</comment>
<protein>
    <recommendedName>
        <fullName evidence="3">histidine kinase</fullName>
        <ecNumber evidence="3">2.7.13.3</ecNumber>
    </recommendedName>
</protein>
<dbReference type="PROSITE" id="PS50885">
    <property type="entry name" value="HAMP"/>
    <property type="match status" value="1"/>
</dbReference>
<dbReference type="Gene3D" id="3.30.565.10">
    <property type="entry name" value="Histidine kinase-like ATPase, C-terminal domain"/>
    <property type="match status" value="1"/>
</dbReference>
<dbReference type="RefSeq" id="WP_156310776.1">
    <property type="nucleotide sequence ID" value="NZ_CP116669.1"/>
</dbReference>
<dbReference type="Proteomes" id="UP001214301">
    <property type="component" value="Chromosome"/>
</dbReference>
<comment type="subcellular location">
    <subcellularLocation>
        <location evidence="2">Cell inner membrane</location>
        <topology evidence="2">Multi-pass membrane protein</topology>
    </subcellularLocation>
</comment>
<evidence type="ECO:0000256" key="13">
    <source>
        <dbReference type="ARBA" id="ARBA00023012"/>
    </source>
</evidence>
<evidence type="ECO:0000256" key="10">
    <source>
        <dbReference type="ARBA" id="ARBA00022777"/>
    </source>
</evidence>
<dbReference type="PANTHER" id="PTHR44936:SF5">
    <property type="entry name" value="SENSOR HISTIDINE KINASE ENVZ"/>
    <property type="match status" value="1"/>
</dbReference>
<keyword evidence="14 15" id="KW-0472">Membrane</keyword>
<evidence type="ECO:0000256" key="7">
    <source>
        <dbReference type="ARBA" id="ARBA00022679"/>
    </source>
</evidence>
<dbReference type="InterPro" id="IPR005467">
    <property type="entry name" value="His_kinase_dom"/>
</dbReference>
<dbReference type="InterPro" id="IPR004358">
    <property type="entry name" value="Sig_transdc_His_kin-like_C"/>
</dbReference>
<accession>A0ABY7R4Y0</accession>
<evidence type="ECO:0000256" key="11">
    <source>
        <dbReference type="ARBA" id="ARBA00022840"/>
    </source>
</evidence>
<sequence length="451" mass="49530">MSPLAWVRKALPRPRVTIARWIALTTLAAMLSLLLLKWLFSVLLSVWAQPPLLESGLIDKVASVARMIDAAPAAQRPALASAAGDAAYSVQWLRRHADAGLPTLADSEFREGAPTLRALLKRPDAQIEVFGPQDLLAQAQQRGYALLIELSDKSWLLYRASDRSWGLDELPRNLIILALMIASSLALALLATRYLAQPLERFAEGARRFGKDFNAPPIPVVGPYDLRQAILAFNATQAQLKHFLDDRTQMLAAISHDLRAPLTRMRLRAEFIEDSELQAKLFKDVDEMQAMVDAALQFFRDDARLEPSTAFDLGELLSTVVDDFRDAGMDIRLSGPRRCVYTGRPIGIKRVVVNLIDNAVKYGCEPTVQLHVADEHLVIAVLDRGPGIAEPLQARVFEPFYRIEGSRNKDTGGVGLGLPAARAIVLEQGGSVTLSNRQGGGLEVRVTLPVG</sequence>
<evidence type="ECO:0000256" key="8">
    <source>
        <dbReference type="ARBA" id="ARBA00022692"/>
    </source>
</evidence>
<keyword evidence="11 18" id="KW-0067">ATP-binding</keyword>
<keyword evidence="4" id="KW-1003">Cell membrane</keyword>
<evidence type="ECO:0000256" key="2">
    <source>
        <dbReference type="ARBA" id="ARBA00004429"/>
    </source>
</evidence>
<dbReference type="SUPFAM" id="SSF47384">
    <property type="entry name" value="Homodimeric domain of signal transducing histidine kinase"/>
    <property type="match status" value="1"/>
</dbReference>
<evidence type="ECO:0000259" key="17">
    <source>
        <dbReference type="PROSITE" id="PS50885"/>
    </source>
</evidence>
<evidence type="ECO:0000256" key="4">
    <source>
        <dbReference type="ARBA" id="ARBA00022475"/>
    </source>
</evidence>
<dbReference type="InterPro" id="IPR050980">
    <property type="entry name" value="2C_sensor_his_kinase"/>
</dbReference>
<evidence type="ECO:0000256" key="1">
    <source>
        <dbReference type="ARBA" id="ARBA00000085"/>
    </source>
</evidence>
<evidence type="ECO:0000256" key="14">
    <source>
        <dbReference type="ARBA" id="ARBA00023136"/>
    </source>
</evidence>
<keyword evidence="7" id="KW-0808">Transferase</keyword>
<reference evidence="18 19" key="1">
    <citation type="journal article" date="2020" name="Front. Microbiol.">
        <title>Toward Biorecycling: Isolation of a Soil Bacterium That Grows on a Polyurethane Oligomer and Monomer.</title>
        <authorList>
            <person name="Espinosa M.J.C."/>
            <person name="Blanco A.C."/>
            <person name="Schmidgall T."/>
            <person name="Atanasoff-Kardjalieff A.K."/>
            <person name="Kappelmeyer U."/>
            <person name="Tischler D."/>
            <person name="Pieper D.H."/>
            <person name="Heipieper H.J."/>
            <person name="Eberlein C."/>
        </authorList>
    </citation>
    <scope>NUCLEOTIDE SEQUENCE [LARGE SCALE GENOMIC DNA]</scope>
    <source>
        <strain evidence="18 19">TDA1</strain>
    </source>
</reference>
<dbReference type="Pfam" id="PF02518">
    <property type="entry name" value="HATPase_c"/>
    <property type="match status" value="1"/>
</dbReference>
<keyword evidence="8 15" id="KW-0812">Transmembrane</keyword>
<organism evidence="18 19">
    <name type="scientific">Pseudomonas capeferrum</name>
    <dbReference type="NCBI Taxonomy" id="1495066"/>
    <lineage>
        <taxon>Bacteria</taxon>
        <taxon>Pseudomonadati</taxon>
        <taxon>Pseudomonadota</taxon>
        <taxon>Gammaproteobacteria</taxon>
        <taxon>Pseudomonadales</taxon>
        <taxon>Pseudomonadaceae</taxon>
        <taxon>Pseudomonas</taxon>
    </lineage>
</organism>
<keyword evidence="6" id="KW-0597">Phosphoprotein</keyword>
<dbReference type="PRINTS" id="PR00344">
    <property type="entry name" value="BCTRLSENSOR"/>
</dbReference>
<dbReference type="SUPFAM" id="SSF55874">
    <property type="entry name" value="ATPase domain of HSP90 chaperone/DNA topoisomerase II/histidine kinase"/>
    <property type="match status" value="1"/>
</dbReference>
<dbReference type="InterPro" id="IPR003594">
    <property type="entry name" value="HATPase_dom"/>
</dbReference>
<name>A0ABY7R4Y0_9PSED</name>
<feature type="domain" description="HAMP" evidence="17">
    <location>
        <begin position="193"/>
        <end position="245"/>
    </location>
</feature>
<dbReference type="GO" id="GO:0005524">
    <property type="term" value="F:ATP binding"/>
    <property type="evidence" value="ECO:0007669"/>
    <property type="project" value="UniProtKB-KW"/>
</dbReference>
<dbReference type="SMART" id="SM00387">
    <property type="entry name" value="HATPase_c"/>
    <property type="match status" value="1"/>
</dbReference>
<feature type="transmembrane region" description="Helical" evidence="15">
    <location>
        <begin position="21"/>
        <end position="47"/>
    </location>
</feature>
<dbReference type="EC" id="2.7.13.3" evidence="3"/>
<dbReference type="InterPro" id="IPR036890">
    <property type="entry name" value="HATPase_C_sf"/>
</dbReference>
<dbReference type="PANTHER" id="PTHR44936">
    <property type="entry name" value="SENSOR PROTEIN CREC"/>
    <property type="match status" value="1"/>
</dbReference>
<dbReference type="Pfam" id="PF00512">
    <property type="entry name" value="HisKA"/>
    <property type="match status" value="1"/>
</dbReference>
<dbReference type="PROSITE" id="PS50109">
    <property type="entry name" value="HIS_KIN"/>
    <property type="match status" value="1"/>
</dbReference>
<keyword evidence="5" id="KW-0997">Cell inner membrane</keyword>
<evidence type="ECO:0000256" key="6">
    <source>
        <dbReference type="ARBA" id="ARBA00022553"/>
    </source>
</evidence>
<evidence type="ECO:0000256" key="15">
    <source>
        <dbReference type="SAM" id="Phobius"/>
    </source>
</evidence>
<feature type="domain" description="Histidine kinase" evidence="16">
    <location>
        <begin position="253"/>
        <end position="451"/>
    </location>
</feature>
<evidence type="ECO:0000256" key="5">
    <source>
        <dbReference type="ARBA" id="ARBA00022519"/>
    </source>
</evidence>
<gene>
    <name evidence="18" type="ORF">PMC74_17140</name>
</gene>
<dbReference type="EMBL" id="CP116669">
    <property type="protein sequence ID" value="WCH98499.1"/>
    <property type="molecule type" value="Genomic_DNA"/>
</dbReference>
<dbReference type="InterPro" id="IPR003660">
    <property type="entry name" value="HAMP_dom"/>
</dbReference>
<keyword evidence="9" id="KW-0547">Nucleotide-binding</keyword>
<keyword evidence="19" id="KW-1185">Reference proteome</keyword>
<dbReference type="Gene3D" id="1.10.287.130">
    <property type="match status" value="1"/>
</dbReference>
<dbReference type="SMART" id="SM00388">
    <property type="entry name" value="HisKA"/>
    <property type="match status" value="1"/>
</dbReference>
<evidence type="ECO:0000256" key="3">
    <source>
        <dbReference type="ARBA" id="ARBA00012438"/>
    </source>
</evidence>
<evidence type="ECO:0000256" key="12">
    <source>
        <dbReference type="ARBA" id="ARBA00022989"/>
    </source>
</evidence>
<keyword evidence="13" id="KW-0902">Two-component regulatory system</keyword>
<dbReference type="Pfam" id="PF00672">
    <property type="entry name" value="HAMP"/>
    <property type="match status" value="1"/>
</dbReference>
<dbReference type="CDD" id="cd00082">
    <property type="entry name" value="HisKA"/>
    <property type="match status" value="1"/>
</dbReference>
<proteinExistence type="predicted"/>
<dbReference type="InterPro" id="IPR003661">
    <property type="entry name" value="HisK_dim/P_dom"/>
</dbReference>
<keyword evidence="10" id="KW-0418">Kinase</keyword>
<evidence type="ECO:0000259" key="16">
    <source>
        <dbReference type="PROSITE" id="PS50109"/>
    </source>
</evidence>
<evidence type="ECO:0000313" key="19">
    <source>
        <dbReference type="Proteomes" id="UP001214301"/>
    </source>
</evidence>
<evidence type="ECO:0000313" key="18">
    <source>
        <dbReference type="EMBL" id="WCH98499.1"/>
    </source>
</evidence>
<dbReference type="InterPro" id="IPR036097">
    <property type="entry name" value="HisK_dim/P_sf"/>
</dbReference>